<comment type="caution">
    <text evidence="1">The sequence shown here is derived from an EMBL/GenBank/DDBJ whole genome shotgun (WGS) entry which is preliminary data.</text>
</comment>
<sequence length="361" mass="40580">MSHSVTPMDYDSDSDSKTTSCGIGVPVIDTPPCRNIASQELSSLMQLPAEIRLMILRELLLSSKPIAERKVYIKQRFQPPSEAPLRNAKGQFLGKSTTMSSGYRLTPAILSACQLLLREGWPILYEENTLAIQVYSGPRPHNGRGCLHSFGPICIFIYALDAKCMFEEPRCPRLTTPARALITRFKKLHIDLNAHYGTSVQRSEHYKLFTNMVSKINPFLTDSCLQLAIIGWSSAQSSSRLRRQLKIFQLLRCKEFKIFGTSLMNGASNDIENAATIKAIESTVTSDCPISNYYELAQEFKGTIYLLKDFYDMKGDLSGLAWLDNAWLEIKDAGMDQNSGRFFQLRGEILGRLHEGVAKME</sequence>
<name>A0ABR0KDF1_9EURO</name>
<gene>
    <name evidence="1" type="ORF">LTR24_004280</name>
</gene>
<keyword evidence="2" id="KW-1185">Reference proteome</keyword>
<protein>
    <submittedName>
        <fullName evidence="1">Uncharacterized protein</fullName>
    </submittedName>
</protein>
<evidence type="ECO:0000313" key="1">
    <source>
        <dbReference type="EMBL" id="KAK5093428.1"/>
    </source>
</evidence>
<proteinExistence type="predicted"/>
<accession>A0ABR0KDF1</accession>
<dbReference type="Proteomes" id="UP001345013">
    <property type="component" value="Unassembled WGS sequence"/>
</dbReference>
<evidence type="ECO:0000313" key="2">
    <source>
        <dbReference type="Proteomes" id="UP001345013"/>
    </source>
</evidence>
<dbReference type="EMBL" id="JAVRRG010000043">
    <property type="protein sequence ID" value="KAK5093428.1"/>
    <property type="molecule type" value="Genomic_DNA"/>
</dbReference>
<reference evidence="1 2" key="1">
    <citation type="submission" date="2023-08" db="EMBL/GenBank/DDBJ databases">
        <title>Black Yeasts Isolated from many extreme environments.</title>
        <authorList>
            <person name="Coleine C."/>
            <person name="Stajich J.E."/>
            <person name="Selbmann L."/>
        </authorList>
    </citation>
    <scope>NUCLEOTIDE SEQUENCE [LARGE SCALE GENOMIC DNA]</scope>
    <source>
        <strain evidence="1 2">CCFEE 5885</strain>
    </source>
</reference>
<organism evidence="1 2">
    <name type="scientific">Lithohypha guttulata</name>
    <dbReference type="NCBI Taxonomy" id="1690604"/>
    <lineage>
        <taxon>Eukaryota</taxon>
        <taxon>Fungi</taxon>
        <taxon>Dikarya</taxon>
        <taxon>Ascomycota</taxon>
        <taxon>Pezizomycotina</taxon>
        <taxon>Eurotiomycetes</taxon>
        <taxon>Chaetothyriomycetidae</taxon>
        <taxon>Chaetothyriales</taxon>
        <taxon>Trichomeriaceae</taxon>
        <taxon>Lithohypha</taxon>
    </lineage>
</organism>